<name>A0AAD5RWS7_9PEZI</name>
<gene>
    <name evidence="1" type="ORF">MKZ38_003105</name>
</gene>
<proteinExistence type="predicted"/>
<dbReference type="Proteomes" id="UP001201980">
    <property type="component" value="Unassembled WGS sequence"/>
</dbReference>
<accession>A0AAD5RWS7</accession>
<sequence length="416" mass="47916">MELAVQHGLRREPALKNSLGPGTFIYLVYFRVVRDLRGFNLGLDRLNDNTARIIQIFTGTRTHKLVYEPLTDNKRLRDQYHDEDDAFNDIEAGIMPRAKKKCWVALAEGVIEMSELDCAEKFFNTKLDLPAVQIYWKREFWHVPVFRKTEPCPEGYQVVDEPVTRDVFDNCTEKLGTDAGLPGKLQSYNTRRGQLQFTDTHYRTSIRNQTARHKPNSTVYETFYQNIGMNAVPQDAFMERGTSSPYPSILNYLGLFCDENAPTQVPDEDRLASKYGRASRATGPDKDEYTALQRRLATARQNYRDNVLTILRKDHFQVRNNRELQNLPERRRLAEIMGDLNEDLSREQVVRRALPEAVPSARPLLPRTLNAPPPSYTESMANSKAPTHAHQRGLRLRPERGAEATRSVSMVWQDLF</sequence>
<dbReference type="AlphaFoldDB" id="A0AAD5RWS7"/>
<keyword evidence="2" id="KW-1185">Reference proteome</keyword>
<evidence type="ECO:0000313" key="1">
    <source>
        <dbReference type="EMBL" id="KAJ2906068.1"/>
    </source>
</evidence>
<dbReference type="InterPro" id="IPR021842">
    <property type="entry name" value="DUF3435"/>
</dbReference>
<reference evidence="1" key="1">
    <citation type="submission" date="2022-07" db="EMBL/GenBank/DDBJ databases">
        <title>Draft genome sequence of Zalerion maritima ATCC 34329, a (micro)plastics degrading marine fungus.</title>
        <authorList>
            <person name="Paco A."/>
            <person name="Goncalves M.F.M."/>
            <person name="Rocha-Santos T.A.P."/>
            <person name="Alves A."/>
        </authorList>
    </citation>
    <scope>NUCLEOTIDE SEQUENCE</scope>
    <source>
        <strain evidence="1">ATCC 34329</strain>
    </source>
</reference>
<dbReference type="PANTHER" id="PTHR37535">
    <property type="entry name" value="FLUG DOMAIN PROTEIN"/>
    <property type="match status" value="1"/>
</dbReference>
<dbReference type="PANTHER" id="PTHR37535:SF4">
    <property type="entry name" value="FLUG DOMAIN-CONTAINING PROTEIN"/>
    <property type="match status" value="1"/>
</dbReference>
<dbReference type="EMBL" id="JAKWBI020000019">
    <property type="protein sequence ID" value="KAJ2906068.1"/>
    <property type="molecule type" value="Genomic_DNA"/>
</dbReference>
<evidence type="ECO:0000313" key="2">
    <source>
        <dbReference type="Proteomes" id="UP001201980"/>
    </source>
</evidence>
<dbReference type="Pfam" id="PF11917">
    <property type="entry name" value="DUF3435"/>
    <property type="match status" value="1"/>
</dbReference>
<organism evidence="1 2">
    <name type="scientific">Zalerion maritima</name>
    <dbReference type="NCBI Taxonomy" id="339359"/>
    <lineage>
        <taxon>Eukaryota</taxon>
        <taxon>Fungi</taxon>
        <taxon>Dikarya</taxon>
        <taxon>Ascomycota</taxon>
        <taxon>Pezizomycotina</taxon>
        <taxon>Sordariomycetes</taxon>
        <taxon>Lulworthiomycetidae</taxon>
        <taxon>Lulworthiales</taxon>
        <taxon>Lulworthiaceae</taxon>
        <taxon>Zalerion</taxon>
    </lineage>
</organism>
<protein>
    <submittedName>
        <fullName evidence="1">Uncharacterized protein</fullName>
    </submittedName>
</protein>
<comment type="caution">
    <text evidence="1">The sequence shown here is derived from an EMBL/GenBank/DDBJ whole genome shotgun (WGS) entry which is preliminary data.</text>
</comment>